<dbReference type="HOGENOM" id="CLU_2559021_0_0_1"/>
<dbReference type="KEGG" id="pfy:PFICI_09646"/>
<dbReference type="RefSeq" id="XP_007836418.1">
    <property type="nucleotide sequence ID" value="XM_007838227.1"/>
</dbReference>
<organism evidence="1 2">
    <name type="scientific">Pestalotiopsis fici (strain W106-1 / CGMCC3.15140)</name>
    <dbReference type="NCBI Taxonomy" id="1229662"/>
    <lineage>
        <taxon>Eukaryota</taxon>
        <taxon>Fungi</taxon>
        <taxon>Dikarya</taxon>
        <taxon>Ascomycota</taxon>
        <taxon>Pezizomycotina</taxon>
        <taxon>Sordariomycetes</taxon>
        <taxon>Xylariomycetidae</taxon>
        <taxon>Amphisphaeriales</taxon>
        <taxon>Sporocadaceae</taxon>
        <taxon>Pestalotiopsis</taxon>
    </lineage>
</organism>
<gene>
    <name evidence="1" type="ORF">PFICI_09646</name>
</gene>
<evidence type="ECO:0000313" key="2">
    <source>
        <dbReference type="Proteomes" id="UP000030651"/>
    </source>
</evidence>
<keyword evidence="2" id="KW-1185">Reference proteome</keyword>
<dbReference type="InParanoid" id="W3X101"/>
<accession>W3X101</accession>
<protein>
    <submittedName>
        <fullName evidence="1">Uncharacterized protein</fullName>
    </submittedName>
</protein>
<evidence type="ECO:0000313" key="1">
    <source>
        <dbReference type="EMBL" id="ETS79793.1"/>
    </source>
</evidence>
<sequence length="82" mass="9440">MHNRGAFDNGTFCNGWFLDAIFANLPRERLCRRSGGRWERLETWIRTRGDGQGRGVVFFHHNVQRWHVSASGIPCCSHDQPG</sequence>
<proteinExistence type="predicted"/>
<dbReference type="AlphaFoldDB" id="W3X101"/>
<dbReference type="Proteomes" id="UP000030651">
    <property type="component" value="Unassembled WGS sequence"/>
</dbReference>
<dbReference type="EMBL" id="KI912114">
    <property type="protein sequence ID" value="ETS79793.1"/>
    <property type="molecule type" value="Genomic_DNA"/>
</dbReference>
<reference evidence="2" key="1">
    <citation type="journal article" date="2015" name="BMC Genomics">
        <title>Genomic and transcriptomic analysis of the endophytic fungus Pestalotiopsis fici reveals its lifestyle and high potential for synthesis of natural products.</title>
        <authorList>
            <person name="Wang X."/>
            <person name="Zhang X."/>
            <person name="Liu L."/>
            <person name="Xiang M."/>
            <person name="Wang W."/>
            <person name="Sun X."/>
            <person name="Che Y."/>
            <person name="Guo L."/>
            <person name="Liu G."/>
            <person name="Guo L."/>
            <person name="Wang C."/>
            <person name="Yin W.B."/>
            <person name="Stadler M."/>
            <person name="Zhang X."/>
            <person name="Liu X."/>
        </authorList>
    </citation>
    <scope>NUCLEOTIDE SEQUENCE [LARGE SCALE GENOMIC DNA]</scope>
    <source>
        <strain evidence="2">W106-1 / CGMCC3.15140</strain>
    </source>
</reference>
<name>W3X101_PESFW</name>
<dbReference type="GeneID" id="19274659"/>